<gene>
    <name evidence="1" type="ORF">ACFP2T_16320</name>
</gene>
<sequence length="199" mass="22335">MTVTIKPTLTQFDVTVTLTGIDTGRAYSEGVVTVRIPAIGADKAEEIGRALGQAIIDTSDRFVAWPVVRQPVKAQAVNPEVEPDTDEQVGPREAYLRMRAKSEGFPITASDVDHERHVDNCKACQEQEEDRRNQYQHERRLENSRHELLGFLYQIQDTLKALGNWKAADKPLPPTQEFVEKLTAAARKTSSAYQRAMKS</sequence>
<accession>A0ABW1K931</accession>
<dbReference type="RefSeq" id="WP_377422279.1">
    <property type="nucleotide sequence ID" value="NZ_JBHSPR010000010.1"/>
</dbReference>
<name>A0ABW1K931_9ACTN</name>
<evidence type="ECO:0000313" key="2">
    <source>
        <dbReference type="Proteomes" id="UP001596203"/>
    </source>
</evidence>
<dbReference type="Proteomes" id="UP001596203">
    <property type="component" value="Unassembled WGS sequence"/>
</dbReference>
<keyword evidence="2" id="KW-1185">Reference proteome</keyword>
<organism evidence="1 2">
    <name type="scientific">Plantactinospora solaniradicis</name>
    <dbReference type="NCBI Taxonomy" id="1723736"/>
    <lineage>
        <taxon>Bacteria</taxon>
        <taxon>Bacillati</taxon>
        <taxon>Actinomycetota</taxon>
        <taxon>Actinomycetes</taxon>
        <taxon>Micromonosporales</taxon>
        <taxon>Micromonosporaceae</taxon>
        <taxon>Plantactinospora</taxon>
    </lineage>
</organism>
<reference evidence="2" key="1">
    <citation type="journal article" date="2019" name="Int. J. Syst. Evol. Microbiol.">
        <title>The Global Catalogue of Microorganisms (GCM) 10K type strain sequencing project: providing services to taxonomists for standard genome sequencing and annotation.</title>
        <authorList>
            <consortium name="The Broad Institute Genomics Platform"/>
            <consortium name="The Broad Institute Genome Sequencing Center for Infectious Disease"/>
            <person name="Wu L."/>
            <person name="Ma J."/>
        </authorList>
    </citation>
    <scope>NUCLEOTIDE SEQUENCE [LARGE SCALE GENOMIC DNA]</scope>
    <source>
        <strain evidence="2">ZS-35-S2</strain>
    </source>
</reference>
<proteinExistence type="predicted"/>
<protein>
    <submittedName>
        <fullName evidence="1">Uncharacterized protein</fullName>
    </submittedName>
</protein>
<evidence type="ECO:0000313" key="1">
    <source>
        <dbReference type="EMBL" id="MFC6017767.1"/>
    </source>
</evidence>
<dbReference type="EMBL" id="JBHSPR010000010">
    <property type="protein sequence ID" value="MFC6017767.1"/>
    <property type="molecule type" value="Genomic_DNA"/>
</dbReference>
<comment type="caution">
    <text evidence="1">The sequence shown here is derived from an EMBL/GenBank/DDBJ whole genome shotgun (WGS) entry which is preliminary data.</text>
</comment>